<reference evidence="1" key="1">
    <citation type="submission" date="2020-08" db="EMBL/GenBank/DDBJ databases">
        <title>Genome sequencing and assembly of the red palm weevil Rhynchophorus ferrugineus.</title>
        <authorList>
            <person name="Dias G.B."/>
            <person name="Bergman C.M."/>
            <person name="Manee M."/>
        </authorList>
    </citation>
    <scope>NUCLEOTIDE SEQUENCE</scope>
    <source>
        <strain evidence="1">AA-2017</strain>
        <tissue evidence="1">Whole larva</tissue>
    </source>
</reference>
<dbReference type="OrthoDB" id="6762376at2759"/>
<sequence length="135" mass="15522">KVNLSSMSLEDQKPIIIVMTTRISNVHLTENEDRSDEECQEISHRRNERHIFRPGDKIIVWIASNFNTNLSYTVAVSTLNNNIRQKYYGPLLTLNENPTSLCKEGRCLILTHYHCNTMTHNGKNDLCLDVVVHSP</sequence>
<evidence type="ECO:0000313" key="1">
    <source>
        <dbReference type="EMBL" id="KAF7274367.1"/>
    </source>
</evidence>
<name>A0A834I4C4_RHYFE</name>
<dbReference type="Proteomes" id="UP000625711">
    <property type="component" value="Unassembled WGS sequence"/>
</dbReference>
<protein>
    <submittedName>
        <fullName evidence="1">Uncharacterized protein</fullName>
    </submittedName>
</protein>
<evidence type="ECO:0000313" key="2">
    <source>
        <dbReference type="Proteomes" id="UP000625711"/>
    </source>
</evidence>
<keyword evidence="2" id="KW-1185">Reference proteome</keyword>
<gene>
    <name evidence="1" type="ORF">GWI33_012970</name>
</gene>
<feature type="non-terminal residue" evidence="1">
    <location>
        <position position="1"/>
    </location>
</feature>
<dbReference type="AlphaFoldDB" id="A0A834I4C4"/>
<accession>A0A834I4C4</accession>
<organism evidence="1 2">
    <name type="scientific">Rhynchophorus ferrugineus</name>
    <name type="common">Red palm weevil</name>
    <name type="synonym">Curculio ferrugineus</name>
    <dbReference type="NCBI Taxonomy" id="354439"/>
    <lineage>
        <taxon>Eukaryota</taxon>
        <taxon>Metazoa</taxon>
        <taxon>Ecdysozoa</taxon>
        <taxon>Arthropoda</taxon>
        <taxon>Hexapoda</taxon>
        <taxon>Insecta</taxon>
        <taxon>Pterygota</taxon>
        <taxon>Neoptera</taxon>
        <taxon>Endopterygota</taxon>
        <taxon>Coleoptera</taxon>
        <taxon>Polyphaga</taxon>
        <taxon>Cucujiformia</taxon>
        <taxon>Curculionidae</taxon>
        <taxon>Dryophthorinae</taxon>
        <taxon>Rhynchophorus</taxon>
    </lineage>
</organism>
<proteinExistence type="predicted"/>
<comment type="caution">
    <text evidence="1">The sequence shown here is derived from an EMBL/GenBank/DDBJ whole genome shotgun (WGS) entry which is preliminary data.</text>
</comment>
<dbReference type="EMBL" id="JAACXV010012876">
    <property type="protein sequence ID" value="KAF7274367.1"/>
    <property type="molecule type" value="Genomic_DNA"/>
</dbReference>